<evidence type="ECO:0000256" key="5">
    <source>
        <dbReference type="ARBA" id="ARBA00023136"/>
    </source>
</evidence>
<name>A0A512HD50_9HYPH</name>
<feature type="transmembrane region" description="Helical" evidence="7">
    <location>
        <begin position="112"/>
        <end position="130"/>
    </location>
</feature>
<keyword evidence="4 7" id="KW-1133">Transmembrane helix</keyword>
<evidence type="ECO:0000256" key="7">
    <source>
        <dbReference type="SAM" id="Phobius"/>
    </source>
</evidence>
<comment type="subcellular location">
    <subcellularLocation>
        <location evidence="1">Membrane</location>
        <topology evidence="1">Multi-pass membrane protein</topology>
    </subcellularLocation>
</comment>
<feature type="transmembrane region" description="Helical" evidence="7">
    <location>
        <begin position="142"/>
        <end position="160"/>
    </location>
</feature>
<keyword evidence="3" id="KW-0378">Hydrolase</keyword>
<keyword evidence="6" id="KW-0479">Metal-binding</keyword>
<organism evidence="8 9">
    <name type="scientific">Ciceribacter naphthalenivorans</name>
    <dbReference type="NCBI Taxonomy" id="1118451"/>
    <lineage>
        <taxon>Bacteria</taxon>
        <taxon>Pseudomonadati</taxon>
        <taxon>Pseudomonadota</taxon>
        <taxon>Alphaproteobacteria</taxon>
        <taxon>Hyphomicrobiales</taxon>
        <taxon>Rhizobiaceae</taxon>
        <taxon>Ciceribacter</taxon>
    </lineage>
</organism>
<feature type="transmembrane region" description="Helical" evidence="7">
    <location>
        <begin position="28"/>
        <end position="46"/>
    </location>
</feature>
<evidence type="ECO:0000256" key="1">
    <source>
        <dbReference type="ARBA" id="ARBA00004141"/>
    </source>
</evidence>
<evidence type="ECO:0000313" key="8">
    <source>
        <dbReference type="EMBL" id="GEO83300.1"/>
    </source>
</evidence>
<feature type="transmembrane region" description="Helical" evidence="7">
    <location>
        <begin position="82"/>
        <end position="100"/>
    </location>
</feature>
<keyword evidence="5 7" id="KW-0472">Membrane</keyword>
<evidence type="ECO:0000256" key="4">
    <source>
        <dbReference type="ARBA" id="ARBA00022989"/>
    </source>
</evidence>
<evidence type="ECO:0000256" key="6">
    <source>
        <dbReference type="PIRSR" id="PIRSR608901-2"/>
    </source>
</evidence>
<feature type="transmembrane region" description="Helical" evidence="7">
    <location>
        <begin position="58"/>
        <end position="76"/>
    </location>
</feature>
<dbReference type="RefSeq" id="WP_147178078.1">
    <property type="nucleotide sequence ID" value="NZ_BJZP01000001.1"/>
</dbReference>
<feature type="transmembrane region" description="Helical" evidence="7">
    <location>
        <begin position="198"/>
        <end position="217"/>
    </location>
</feature>
<reference evidence="8 9" key="1">
    <citation type="submission" date="2019-07" db="EMBL/GenBank/DDBJ databases">
        <title>Whole genome shotgun sequence of Rhizobium naphthalenivorans NBRC 107585.</title>
        <authorList>
            <person name="Hosoyama A."/>
            <person name="Uohara A."/>
            <person name="Ohji S."/>
            <person name="Ichikawa N."/>
        </authorList>
    </citation>
    <scope>NUCLEOTIDE SEQUENCE [LARGE SCALE GENOMIC DNA]</scope>
    <source>
        <strain evidence="8 9">NBRC 107585</strain>
    </source>
</reference>
<evidence type="ECO:0000256" key="2">
    <source>
        <dbReference type="ARBA" id="ARBA00022692"/>
    </source>
</evidence>
<evidence type="ECO:0000313" key="9">
    <source>
        <dbReference type="Proteomes" id="UP000321717"/>
    </source>
</evidence>
<dbReference type="EMBL" id="BJZP01000001">
    <property type="protein sequence ID" value="GEO83300.1"/>
    <property type="molecule type" value="Genomic_DNA"/>
</dbReference>
<comment type="caution">
    <text evidence="8">The sequence shown here is derived from an EMBL/GenBank/DDBJ whole genome shotgun (WGS) entry which is preliminary data.</text>
</comment>
<dbReference type="Proteomes" id="UP000321717">
    <property type="component" value="Unassembled WGS sequence"/>
</dbReference>
<feature type="transmembrane region" description="Helical" evidence="7">
    <location>
        <begin position="167"/>
        <end position="186"/>
    </location>
</feature>
<dbReference type="OrthoDB" id="277121at2"/>
<gene>
    <name evidence="8" type="ORF">RNA01_02320</name>
</gene>
<keyword evidence="6" id="KW-0862">Zinc</keyword>
<dbReference type="GO" id="GO:0016811">
    <property type="term" value="F:hydrolase activity, acting on carbon-nitrogen (but not peptide) bonds, in linear amides"/>
    <property type="evidence" value="ECO:0007669"/>
    <property type="project" value="InterPro"/>
</dbReference>
<dbReference type="GO" id="GO:0006672">
    <property type="term" value="P:ceramide metabolic process"/>
    <property type="evidence" value="ECO:0007669"/>
    <property type="project" value="InterPro"/>
</dbReference>
<dbReference type="GO" id="GO:0046872">
    <property type="term" value="F:metal ion binding"/>
    <property type="evidence" value="ECO:0007669"/>
    <property type="project" value="UniProtKB-KW"/>
</dbReference>
<feature type="binding site" evidence="6">
    <location>
        <position position="73"/>
    </location>
    <ligand>
        <name>Zn(2+)</name>
        <dbReference type="ChEBI" id="CHEBI:29105"/>
        <note>catalytic</note>
    </ligand>
</feature>
<comment type="cofactor">
    <cofactor evidence="6">
        <name>Zn(2+)</name>
        <dbReference type="ChEBI" id="CHEBI:29105"/>
    </cofactor>
</comment>
<proteinExistence type="predicted"/>
<dbReference type="GO" id="GO:0016020">
    <property type="term" value="C:membrane"/>
    <property type="evidence" value="ECO:0007669"/>
    <property type="project" value="UniProtKB-SubCell"/>
</dbReference>
<evidence type="ECO:0000256" key="3">
    <source>
        <dbReference type="ARBA" id="ARBA00022801"/>
    </source>
</evidence>
<accession>A0A512HD50</accession>
<dbReference type="Pfam" id="PF05875">
    <property type="entry name" value="Ceramidase"/>
    <property type="match status" value="1"/>
</dbReference>
<dbReference type="AlphaFoldDB" id="A0A512HD50"/>
<keyword evidence="2 7" id="KW-0812">Transmembrane</keyword>
<sequence length="249" mass="27367">MTIDWNTPITGTYCERAAPGFWGEPLNATSSLLVVVVSIIGMVHIVRTRNVTPGIMAFMALAVAIGTGSFLWHTFATRWAELTDVLPIWSFVALYGAAVIKDSLRPTISVPVSIATGFLVFGAGIALSMRETHMLGDTVSGSTQYLPALFVVFATGRLVWKERHPSLRLMGIAVGLFALSFLFRSLDLPLCDLMPTGTHFLWHVTNCLAFGVLLVALMRFPQTRRNSTTLGPSGARQRFPRLMRRITKI</sequence>
<feature type="binding site" evidence="6">
    <location>
        <position position="199"/>
    </location>
    <ligand>
        <name>Zn(2+)</name>
        <dbReference type="ChEBI" id="CHEBI:29105"/>
        <note>catalytic</note>
    </ligand>
</feature>
<protein>
    <submittedName>
        <fullName evidence="8">Membrane protein</fullName>
    </submittedName>
</protein>
<feature type="binding site" evidence="6">
    <location>
        <position position="203"/>
    </location>
    <ligand>
        <name>Zn(2+)</name>
        <dbReference type="ChEBI" id="CHEBI:29105"/>
        <note>catalytic</note>
    </ligand>
</feature>
<keyword evidence="9" id="KW-1185">Reference proteome</keyword>
<dbReference type="InterPro" id="IPR008901">
    <property type="entry name" value="ACER"/>
</dbReference>